<keyword evidence="3" id="KW-1185">Reference proteome</keyword>
<keyword evidence="1" id="KW-1133">Transmembrane helix</keyword>
<gene>
    <name evidence="2" type="ORF">MPOCJGCO_1957</name>
</gene>
<feature type="transmembrane region" description="Helical" evidence="1">
    <location>
        <begin position="36"/>
        <end position="53"/>
    </location>
</feature>
<evidence type="ECO:0000313" key="2">
    <source>
        <dbReference type="EMBL" id="GJE59855.1"/>
    </source>
</evidence>
<comment type="caution">
    <text evidence="2">The sequence shown here is derived from an EMBL/GenBank/DDBJ whole genome shotgun (WGS) entry which is preliminary data.</text>
</comment>
<name>A0ABQ4U1Y3_9HYPH</name>
<reference evidence="2" key="2">
    <citation type="submission" date="2021-08" db="EMBL/GenBank/DDBJ databases">
        <authorList>
            <person name="Tani A."/>
            <person name="Ola A."/>
            <person name="Ogura Y."/>
            <person name="Katsura K."/>
            <person name="Hayashi T."/>
        </authorList>
    </citation>
    <scope>NUCLEOTIDE SEQUENCE</scope>
    <source>
        <strain evidence="2">DSM 23632</strain>
    </source>
</reference>
<dbReference type="Proteomes" id="UP001055057">
    <property type="component" value="Unassembled WGS sequence"/>
</dbReference>
<evidence type="ECO:0000256" key="1">
    <source>
        <dbReference type="SAM" id="Phobius"/>
    </source>
</evidence>
<organism evidence="2 3">
    <name type="scientific">Methylobacterium trifolii</name>
    <dbReference type="NCBI Taxonomy" id="1003092"/>
    <lineage>
        <taxon>Bacteria</taxon>
        <taxon>Pseudomonadati</taxon>
        <taxon>Pseudomonadota</taxon>
        <taxon>Alphaproteobacteria</taxon>
        <taxon>Hyphomicrobiales</taxon>
        <taxon>Methylobacteriaceae</taxon>
        <taxon>Methylobacterium</taxon>
    </lineage>
</organism>
<keyword evidence="1" id="KW-0812">Transmembrane</keyword>
<dbReference type="EMBL" id="BPRB01000099">
    <property type="protein sequence ID" value="GJE59855.1"/>
    <property type="molecule type" value="Genomic_DNA"/>
</dbReference>
<keyword evidence="1" id="KW-0472">Membrane</keyword>
<accession>A0ABQ4U1Y3</accession>
<feature type="transmembrane region" description="Helical" evidence="1">
    <location>
        <begin position="6"/>
        <end position="24"/>
    </location>
</feature>
<evidence type="ECO:0000313" key="3">
    <source>
        <dbReference type="Proteomes" id="UP001055057"/>
    </source>
</evidence>
<protein>
    <submittedName>
        <fullName evidence="2">Uncharacterized protein</fullName>
    </submittedName>
</protein>
<reference evidence="2" key="1">
    <citation type="journal article" date="2021" name="Front. Microbiol.">
        <title>Comprehensive Comparative Genomics and Phenotyping of Methylobacterium Species.</title>
        <authorList>
            <person name="Alessa O."/>
            <person name="Ogura Y."/>
            <person name="Fujitani Y."/>
            <person name="Takami H."/>
            <person name="Hayashi T."/>
            <person name="Sahin N."/>
            <person name="Tani A."/>
        </authorList>
    </citation>
    <scope>NUCLEOTIDE SEQUENCE</scope>
    <source>
        <strain evidence="2">DSM 23632</strain>
    </source>
</reference>
<dbReference type="RefSeq" id="WP_306421738.1">
    <property type="nucleotide sequence ID" value="NZ_BPRB01000099.1"/>
</dbReference>
<sequence>MLLLSALWPGLAGAVLLGIGIGWLSGMPRDRASLPGLAAAWLLLAGLALAGPVQGTAGLWIESAAMLLAAYLAGCGLGALAARLAARPAPKSP</sequence>
<proteinExistence type="predicted"/>
<feature type="transmembrane region" description="Helical" evidence="1">
    <location>
        <begin position="65"/>
        <end position="86"/>
    </location>
</feature>